<dbReference type="AlphaFoldDB" id="A0AB36CND1"/>
<name>A0AB36CND1_9CORY</name>
<reference evidence="1 2" key="1">
    <citation type="submission" date="2020-04" db="EMBL/GenBank/DDBJ databases">
        <authorList>
            <person name="Hitch T.C.A."/>
            <person name="Wylensek D."/>
            <person name="Clavel T."/>
        </authorList>
    </citation>
    <scope>NUCLEOTIDE SEQUENCE [LARGE SCALE GENOMIC DNA]</scope>
    <source>
        <strain evidence="1 2">BL-383-APC-3D</strain>
    </source>
</reference>
<organism evidence="1 2">
    <name type="scientific">Corynebacterium stationis</name>
    <dbReference type="NCBI Taxonomy" id="1705"/>
    <lineage>
        <taxon>Bacteria</taxon>
        <taxon>Bacillati</taxon>
        <taxon>Actinomycetota</taxon>
        <taxon>Actinomycetes</taxon>
        <taxon>Mycobacteriales</taxon>
        <taxon>Corynebacteriaceae</taxon>
        <taxon>Corynebacterium</taxon>
    </lineage>
</organism>
<gene>
    <name evidence="1" type="ORF">HF853_12125</name>
</gene>
<dbReference type="EMBL" id="JABAFZ010000012">
    <property type="protein sequence ID" value="NME90401.1"/>
    <property type="molecule type" value="Genomic_DNA"/>
</dbReference>
<dbReference type="Proteomes" id="UP000544551">
    <property type="component" value="Unassembled WGS sequence"/>
</dbReference>
<protein>
    <submittedName>
        <fullName evidence="1">Uncharacterized protein</fullName>
    </submittedName>
</protein>
<comment type="caution">
    <text evidence="1">The sequence shown here is derived from an EMBL/GenBank/DDBJ whole genome shotgun (WGS) entry which is preliminary data.</text>
</comment>
<evidence type="ECO:0000313" key="1">
    <source>
        <dbReference type="EMBL" id="NME90401.1"/>
    </source>
</evidence>
<sequence>MVDAAADYMAAGVNSAKDFHDLDAATAKRIYTRVHGLGYFTFEYFSMLLGTPGVKTDIMIKRFIAEALSAAHLDNVNARTARELVKQAHAATGLGRDLTYFEHAIWLFQSTDPKR</sequence>
<evidence type="ECO:0000313" key="2">
    <source>
        <dbReference type="Proteomes" id="UP000544551"/>
    </source>
</evidence>
<accession>A0AB36CND1</accession>
<proteinExistence type="predicted"/>
<dbReference type="RefSeq" id="WP_168970487.1">
    <property type="nucleotide sequence ID" value="NZ_JABAFZ010000012.1"/>
</dbReference>